<organism evidence="3">
    <name type="scientific">Cyclophora tenuis</name>
    <name type="common">Marine diatom</name>
    <dbReference type="NCBI Taxonomy" id="216820"/>
    <lineage>
        <taxon>Eukaryota</taxon>
        <taxon>Sar</taxon>
        <taxon>Stramenopiles</taxon>
        <taxon>Ochrophyta</taxon>
        <taxon>Bacillariophyta</taxon>
        <taxon>Fragilariophyceae</taxon>
        <taxon>Fragilariophycidae</taxon>
        <taxon>Cyclophorales</taxon>
        <taxon>Cyclophoraceae</taxon>
        <taxon>Cyclophora</taxon>
    </lineage>
</organism>
<feature type="compositionally biased region" description="Basic residues" evidence="1">
    <location>
        <begin position="491"/>
        <end position="501"/>
    </location>
</feature>
<feature type="transmembrane region" description="Helical" evidence="2">
    <location>
        <begin position="57"/>
        <end position="79"/>
    </location>
</feature>
<dbReference type="AlphaFoldDB" id="A0A7S1D0Y9"/>
<keyword evidence="2" id="KW-0472">Membrane</keyword>
<gene>
    <name evidence="3" type="ORF">CTEN0397_LOCUS4882</name>
</gene>
<evidence type="ECO:0000313" key="3">
    <source>
        <dbReference type="EMBL" id="CAD8933853.1"/>
    </source>
</evidence>
<feature type="compositionally biased region" description="Basic and acidic residues" evidence="1">
    <location>
        <begin position="459"/>
        <end position="468"/>
    </location>
</feature>
<feature type="transmembrane region" description="Helical" evidence="2">
    <location>
        <begin position="28"/>
        <end position="45"/>
    </location>
</feature>
<feature type="compositionally biased region" description="Acidic residues" evidence="1">
    <location>
        <begin position="213"/>
        <end position="229"/>
    </location>
</feature>
<feature type="region of interest" description="Disordered" evidence="1">
    <location>
        <begin position="265"/>
        <end position="319"/>
    </location>
</feature>
<accession>A0A7S1D0Y9</accession>
<proteinExistence type="predicted"/>
<keyword evidence="2" id="KW-1133">Transmembrane helix</keyword>
<evidence type="ECO:0000256" key="2">
    <source>
        <dbReference type="SAM" id="Phobius"/>
    </source>
</evidence>
<protein>
    <submittedName>
        <fullName evidence="3">Uncharacterized protein</fullName>
    </submittedName>
</protein>
<reference evidence="3" key="1">
    <citation type="submission" date="2021-01" db="EMBL/GenBank/DDBJ databases">
        <authorList>
            <person name="Corre E."/>
            <person name="Pelletier E."/>
            <person name="Niang G."/>
            <person name="Scheremetjew M."/>
            <person name="Finn R."/>
            <person name="Kale V."/>
            <person name="Holt S."/>
            <person name="Cochrane G."/>
            <person name="Meng A."/>
            <person name="Brown T."/>
            <person name="Cohen L."/>
        </authorList>
    </citation>
    <scope>NUCLEOTIDE SEQUENCE</scope>
    <source>
        <strain evidence="3">ECT3854</strain>
    </source>
</reference>
<keyword evidence="2" id="KW-0812">Transmembrane</keyword>
<feature type="region of interest" description="Disordered" evidence="1">
    <location>
        <begin position="163"/>
        <end position="229"/>
    </location>
</feature>
<feature type="region of interest" description="Disordered" evidence="1">
    <location>
        <begin position="425"/>
        <end position="501"/>
    </location>
</feature>
<dbReference type="EMBL" id="HBFW01007476">
    <property type="protein sequence ID" value="CAD8933853.1"/>
    <property type="molecule type" value="Transcribed_RNA"/>
</dbReference>
<name>A0A7S1D0Y9_CYCTE</name>
<sequence>MMDLKNASKSGNVTMAFETIQRMSKKYFGYRHLPTSLLVMTRLLVSPDLENRSAIYYAAHSGHVAMVKIYLSVLILWLTKRRRRRHEDMNDDVDSSSESRATMKGWFDRVGYIKFFGKRQLEVCVLNALNEDVRRVFEKENFSMQQLKSIVLGTPFSEWARDMNNKNRKNKARRPTINVEKTNDEHYYSNNDQQDLYSREEEDDDSWDYHEDSLDDYDDDGQEEQDVSDEVWEVDSELYHLLDEINLDSIQEDMALISMEDESHFPPLGASALDQKQPRLRDSVPPQQRDDDDDDNSMVFVSAAGSTERNDDANDDDNMSKLSSCWDEVLSEASTSFSFVTSTPPLEANKGKEADDVSASCNGDDGFSDTFSFLGDTGTNESLCAAAAEDCHDDDDSWAAVPVAISRVPAPPVSYRSALLAPVTNKGEGVRQKEGMCVGRSSKPGLLANNSNNSNTRLRKCDKGKGAEQSEQNEGFDSHFVYEGVKEGRGGRTKTYRRKPR</sequence>
<evidence type="ECO:0000256" key="1">
    <source>
        <dbReference type="SAM" id="MobiDB-lite"/>
    </source>
</evidence>